<dbReference type="InterPro" id="IPR023753">
    <property type="entry name" value="FAD/NAD-binding_dom"/>
</dbReference>
<evidence type="ECO:0000256" key="1">
    <source>
        <dbReference type="ARBA" id="ARBA00001974"/>
    </source>
</evidence>
<feature type="domain" description="Rubredoxin-like" evidence="4">
    <location>
        <begin position="3"/>
        <end position="37"/>
    </location>
</feature>
<comment type="cofactor">
    <cofactor evidence="1">
        <name>FAD</name>
        <dbReference type="ChEBI" id="CHEBI:57692"/>
    </cofactor>
</comment>
<keyword evidence="6" id="KW-1185">Reference proteome</keyword>
<dbReference type="InterPro" id="IPR024934">
    <property type="entry name" value="Rubredoxin-like_dom"/>
</dbReference>
<dbReference type="PANTHER" id="PTHR43429">
    <property type="entry name" value="PYRIDINE NUCLEOTIDE-DISULFIDE OXIDOREDUCTASE DOMAIN-CONTAINING"/>
    <property type="match status" value="1"/>
</dbReference>
<dbReference type="Proteomes" id="UP000241238">
    <property type="component" value="Chromosome"/>
</dbReference>
<proteinExistence type="predicted"/>
<dbReference type="InterPro" id="IPR016156">
    <property type="entry name" value="FAD/NAD-linked_Rdtase_dimer_sf"/>
</dbReference>
<dbReference type="PRINTS" id="PR00411">
    <property type="entry name" value="PNDRDTASEI"/>
</dbReference>
<dbReference type="InterPro" id="IPR050260">
    <property type="entry name" value="FAD-bd_OxRdtase"/>
</dbReference>
<feature type="domain" description="Rubredoxin-like" evidence="4">
    <location>
        <begin position="99"/>
        <end position="133"/>
    </location>
</feature>
<dbReference type="Gene3D" id="3.50.50.60">
    <property type="entry name" value="FAD/NAD(P)-binding domain"/>
    <property type="match status" value="2"/>
</dbReference>
<dbReference type="InterPro" id="IPR048574">
    <property type="entry name" value="RUBY_RBDX"/>
</dbReference>
<evidence type="ECO:0000259" key="4">
    <source>
        <dbReference type="PROSITE" id="PS50903"/>
    </source>
</evidence>
<dbReference type="PROSITE" id="PS50903">
    <property type="entry name" value="RUBREDOXIN_LIKE"/>
    <property type="match status" value="3"/>
</dbReference>
<evidence type="ECO:0000256" key="2">
    <source>
        <dbReference type="ARBA" id="ARBA00022630"/>
    </source>
</evidence>
<evidence type="ECO:0000256" key="3">
    <source>
        <dbReference type="ARBA" id="ARBA00022827"/>
    </source>
</evidence>
<dbReference type="InterPro" id="IPR036188">
    <property type="entry name" value="FAD/NAD-bd_sf"/>
</dbReference>
<dbReference type="SUPFAM" id="SSF57802">
    <property type="entry name" value="Rubredoxin-like"/>
    <property type="match status" value="3"/>
</dbReference>
<keyword evidence="3" id="KW-0274">FAD</keyword>
<protein>
    <submittedName>
        <fullName evidence="5">NADH dehydrogenase subunit</fullName>
    </submittedName>
</protein>
<evidence type="ECO:0000313" key="5">
    <source>
        <dbReference type="EMBL" id="AVQ31276.1"/>
    </source>
</evidence>
<dbReference type="InterPro" id="IPR041575">
    <property type="entry name" value="Rubredoxin_C"/>
</dbReference>
<keyword evidence="2" id="KW-0285">Flavoprotein</keyword>
<dbReference type="CDD" id="cd00350">
    <property type="entry name" value="rubredoxin_like"/>
    <property type="match status" value="2"/>
</dbReference>
<dbReference type="GeneID" id="77468054"/>
<feature type="domain" description="Rubredoxin-like" evidence="4">
    <location>
        <begin position="58"/>
        <end position="92"/>
    </location>
</feature>
<gene>
    <name evidence="5" type="ORF">C4N18_08620</name>
</gene>
<dbReference type="Pfam" id="PF18267">
    <property type="entry name" value="Rubredoxin_C"/>
    <property type="match status" value="1"/>
</dbReference>
<evidence type="ECO:0000313" key="6">
    <source>
        <dbReference type="Proteomes" id="UP000241238"/>
    </source>
</evidence>
<dbReference type="RefSeq" id="WP_005947161.1">
    <property type="nucleotide sequence ID" value="NZ_CP028103.1"/>
</dbReference>
<dbReference type="Pfam" id="PF07992">
    <property type="entry name" value="Pyr_redox_2"/>
    <property type="match status" value="1"/>
</dbReference>
<accession>A0ABM6U4L5</accession>
<dbReference type="PRINTS" id="PR00368">
    <property type="entry name" value="FADPNR"/>
</dbReference>
<dbReference type="SUPFAM" id="SSF51905">
    <property type="entry name" value="FAD/NAD(P)-binding domain"/>
    <property type="match status" value="1"/>
</dbReference>
<sequence>MGTKKWRCTICGEEFEGDTPPEVCPICNVGSEFFEEIKDEKKVIPPVDKVEKKKVISGKAWKCTVCDEIFSEDEVPDTCPVCGVGKELFEEIEIKPVSEITWKCTVCSEMIDEEECPIICPVCGAGREAFEKIEKKNENLDLNKKEKVVIIGGGIAAISAADAVRSKNKMAEIEIISKENIMPYYRTMLTEYLYADMTEEKLKIKKDKWYEEKNIKLITGDTVVSVAAKEKKVSLSSGRECSYDKLILATGSECFVPPIKNAALDGVFTIRSMKDTENVKEYVKKCKRAVVIGGGVLGLEAAWGLKELGLDVSVIEMMQRILPKQLDEKGSKMLEQAIVRSGVKVYKGVVVDHLEGDKKVSSVVLEKGEHIMADLVVISAGILPNKQLAVDIGIHTGRGIIVNEKMETSEKDIYACGDAAEYEGKVIGLWQVAMEQGKTAGLNASGDNAVYKEQIQPLNFDGMNIKLISIGMIGNGKECEEFIEDIDTKKSIYKKLYFEENKLKGAILIGDVSKGITLIKSVRENAEKDVVLGKIYS</sequence>
<dbReference type="Pfam" id="PF21349">
    <property type="entry name" value="RUBY_RBDX"/>
    <property type="match status" value="3"/>
</dbReference>
<dbReference type="Gene3D" id="3.30.390.30">
    <property type="match status" value="1"/>
</dbReference>
<reference evidence="6" key="1">
    <citation type="journal article" date="2018" name="MSphere">
        <title>Fusobacterium Genomics Using MinION and Illumina Sequencing Enables Genome Completion and Correction.</title>
        <authorList>
            <person name="Todd S.M."/>
            <person name="Settlage R.E."/>
            <person name="Lahmers K.K."/>
            <person name="Slade D.J."/>
        </authorList>
    </citation>
    <scope>NUCLEOTIDE SEQUENCE [LARGE SCALE GENOMIC DNA]</scope>
    <source>
        <strain evidence="6">ATCC 27725</strain>
    </source>
</reference>
<dbReference type="PANTHER" id="PTHR43429:SF3">
    <property type="entry name" value="NITRITE REDUCTASE [NAD(P)H]"/>
    <property type="match status" value="1"/>
</dbReference>
<dbReference type="EMBL" id="CP028103">
    <property type="protein sequence ID" value="AVQ31276.1"/>
    <property type="molecule type" value="Genomic_DNA"/>
</dbReference>
<dbReference type="CDD" id="cd00729">
    <property type="entry name" value="rubredoxin_SM"/>
    <property type="match status" value="1"/>
</dbReference>
<name>A0ABM6U4L5_FUSVA</name>
<dbReference type="Gene3D" id="2.20.28.10">
    <property type="match status" value="3"/>
</dbReference>
<organism evidence="5 6">
    <name type="scientific">Fusobacterium varium ATCC 27725</name>
    <dbReference type="NCBI Taxonomy" id="469618"/>
    <lineage>
        <taxon>Bacteria</taxon>
        <taxon>Fusobacteriati</taxon>
        <taxon>Fusobacteriota</taxon>
        <taxon>Fusobacteriia</taxon>
        <taxon>Fusobacteriales</taxon>
        <taxon>Fusobacteriaceae</taxon>
        <taxon>Fusobacterium</taxon>
    </lineage>
</organism>